<sequence>MLVNSSSSQVGAYDAGQWPNMQQQQQTSFFSAAGGQSTTQQFIPPVDGASANQNFAPLQNMLGAFEFISCSNTSYINKRKWKKGTTSGSIYFNLSCCWTRVANWPTIYDGVHNAI</sequence>
<gene>
    <name evidence="1" type="ORF">V6N11_026850</name>
</gene>
<comment type="caution">
    <text evidence="1">The sequence shown here is derived from an EMBL/GenBank/DDBJ whole genome shotgun (WGS) entry which is preliminary data.</text>
</comment>
<accession>A0ABR2SX77</accession>
<dbReference type="Proteomes" id="UP001396334">
    <property type="component" value="Unassembled WGS sequence"/>
</dbReference>
<evidence type="ECO:0000313" key="2">
    <source>
        <dbReference type="Proteomes" id="UP001396334"/>
    </source>
</evidence>
<organism evidence="1 2">
    <name type="scientific">Hibiscus sabdariffa</name>
    <name type="common">roselle</name>
    <dbReference type="NCBI Taxonomy" id="183260"/>
    <lineage>
        <taxon>Eukaryota</taxon>
        <taxon>Viridiplantae</taxon>
        <taxon>Streptophyta</taxon>
        <taxon>Embryophyta</taxon>
        <taxon>Tracheophyta</taxon>
        <taxon>Spermatophyta</taxon>
        <taxon>Magnoliopsida</taxon>
        <taxon>eudicotyledons</taxon>
        <taxon>Gunneridae</taxon>
        <taxon>Pentapetalae</taxon>
        <taxon>rosids</taxon>
        <taxon>malvids</taxon>
        <taxon>Malvales</taxon>
        <taxon>Malvaceae</taxon>
        <taxon>Malvoideae</taxon>
        <taxon>Hibiscus</taxon>
    </lineage>
</organism>
<protein>
    <submittedName>
        <fullName evidence="1">Uncharacterized protein</fullName>
    </submittedName>
</protein>
<name>A0ABR2SX77_9ROSI</name>
<evidence type="ECO:0000313" key="1">
    <source>
        <dbReference type="EMBL" id="KAK9029747.1"/>
    </source>
</evidence>
<reference evidence="1 2" key="1">
    <citation type="journal article" date="2024" name="G3 (Bethesda)">
        <title>Genome assembly of Hibiscus sabdariffa L. provides insights into metabolisms of medicinal natural products.</title>
        <authorList>
            <person name="Kim T."/>
        </authorList>
    </citation>
    <scope>NUCLEOTIDE SEQUENCE [LARGE SCALE GENOMIC DNA]</scope>
    <source>
        <strain evidence="1">TK-2024</strain>
        <tissue evidence="1">Old leaves</tissue>
    </source>
</reference>
<dbReference type="EMBL" id="JBBPBN010000011">
    <property type="protein sequence ID" value="KAK9029747.1"/>
    <property type="molecule type" value="Genomic_DNA"/>
</dbReference>
<proteinExistence type="predicted"/>
<keyword evidence="2" id="KW-1185">Reference proteome</keyword>